<reference evidence="2" key="1">
    <citation type="journal article" date="2021" name="Microorganisms">
        <title>Acidisoma silvae sp. nov. and Acidisomacellulosilytica sp. nov., Two Acidophilic Bacteria Isolated from Decaying Wood, Hydrolyzing Cellulose and Producing Poly-3-hydroxybutyrate.</title>
        <authorList>
            <person name="Mieszkin S."/>
            <person name="Pouder E."/>
            <person name="Uroz S."/>
            <person name="Simon-Colin C."/>
            <person name="Alain K."/>
        </authorList>
    </citation>
    <scope>NUCLEOTIDE SEQUENCE</scope>
    <source>
        <strain evidence="2">HW T2.11</strain>
    </source>
</reference>
<evidence type="ECO:0000313" key="2">
    <source>
        <dbReference type="EMBL" id="MCB8877195.1"/>
    </source>
</evidence>
<dbReference type="EMBL" id="JAESVB010000011">
    <property type="protein sequence ID" value="MCB8877195.1"/>
    <property type="molecule type" value="Genomic_DNA"/>
</dbReference>
<feature type="transmembrane region" description="Helical" evidence="1">
    <location>
        <begin position="91"/>
        <end position="111"/>
    </location>
</feature>
<dbReference type="AlphaFoldDB" id="A0A963YUA1"/>
<keyword evidence="1" id="KW-0472">Membrane</keyword>
<reference evidence="2" key="2">
    <citation type="submission" date="2021-01" db="EMBL/GenBank/DDBJ databases">
        <authorList>
            <person name="Mieszkin S."/>
            <person name="Pouder E."/>
            <person name="Alain K."/>
        </authorList>
    </citation>
    <scope>NUCLEOTIDE SEQUENCE</scope>
    <source>
        <strain evidence="2">HW T2.11</strain>
    </source>
</reference>
<organism evidence="2 3">
    <name type="scientific">Acidisoma silvae</name>
    <dbReference type="NCBI Taxonomy" id="2802396"/>
    <lineage>
        <taxon>Bacteria</taxon>
        <taxon>Pseudomonadati</taxon>
        <taxon>Pseudomonadota</taxon>
        <taxon>Alphaproteobacteria</taxon>
        <taxon>Acetobacterales</taxon>
        <taxon>Acidocellaceae</taxon>
        <taxon>Acidisoma</taxon>
    </lineage>
</organism>
<comment type="caution">
    <text evidence="2">The sequence shown here is derived from an EMBL/GenBank/DDBJ whole genome shotgun (WGS) entry which is preliminary data.</text>
</comment>
<keyword evidence="3" id="KW-1185">Reference proteome</keyword>
<evidence type="ECO:0000313" key="3">
    <source>
        <dbReference type="Proteomes" id="UP000708298"/>
    </source>
</evidence>
<proteinExistence type="predicted"/>
<keyword evidence="1" id="KW-0812">Transmembrane</keyword>
<evidence type="ECO:0000256" key="1">
    <source>
        <dbReference type="SAM" id="Phobius"/>
    </source>
</evidence>
<protein>
    <submittedName>
        <fullName evidence="2">Uncharacterized protein</fullName>
    </submittedName>
</protein>
<keyword evidence="1" id="KW-1133">Transmembrane helix</keyword>
<accession>A0A963YUA1</accession>
<gene>
    <name evidence="2" type="ORF">ASILVAE211_18510</name>
</gene>
<dbReference type="RefSeq" id="WP_227322850.1">
    <property type="nucleotide sequence ID" value="NZ_JAESVB010000011.1"/>
</dbReference>
<name>A0A963YUA1_9PROT</name>
<dbReference type="Proteomes" id="UP000708298">
    <property type="component" value="Unassembled WGS sequence"/>
</dbReference>
<sequence>MKIAKEIYRRDPVSVSTLNLKVDAYKPSFSQSDDWIKDLMTRVTVSRDDASSARRAASQARWEEFHATAAPRMRLREIYAAILPAITRNPLLTFAAGFIVAVPLVGLALILTEQGSPAPQSVAASSYNLSQTTTAPLAASAPATAPVATPGVPAALTATPPVPSFNIDTSTTTPVVPASATTPQPAQSKPVAPAVTAGSAAAAVPAAVLPPLHLRLVFAPHAGAPDLDGLAQRIGQALHMAPKVDTLPIRARNSAILYFSHDDQDLARRVAQTITQLTGQTIPIAFARKGPSGQASAIEIDLSPAAVSAVAQKGF</sequence>